<keyword evidence="2" id="KW-1185">Reference proteome</keyword>
<dbReference type="EMBL" id="JANPWB010000012">
    <property type="protein sequence ID" value="KAJ1119681.1"/>
    <property type="molecule type" value="Genomic_DNA"/>
</dbReference>
<dbReference type="PANTHER" id="PTHR21301:SF12">
    <property type="match status" value="1"/>
</dbReference>
<dbReference type="AlphaFoldDB" id="A0AAV7NW53"/>
<reference evidence="1" key="1">
    <citation type="journal article" date="2022" name="bioRxiv">
        <title>Sequencing and chromosome-scale assembly of the giantPleurodeles waltlgenome.</title>
        <authorList>
            <person name="Brown T."/>
            <person name="Elewa A."/>
            <person name="Iarovenko S."/>
            <person name="Subramanian E."/>
            <person name="Araus A.J."/>
            <person name="Petzold A."/>
            <person name="Susuki M."/>
            <person name="Suzuki K.-i.T."/>
            <person name="Hayashi T."/>
            <person name="Toyoda A."/>
            <person name="Oliveira C."/>
            <person name="Osipova E."/>
            <person name="Leigh N.D."/>
            <person name="Simon A."/>
            <person name="Yun M.H."/>
        </authorList>
    </citation>
    <scope>NUCLEOTIDE SEQUENCE</scope>
    <source>
        <strain evidence="1">20211129_DDA</strain>
        <tissue evidence="1">Liver</tissue>
    </source>
</reference>
<proteinExistence type="predicted"/>
<evidence type="ECO:0000313" key="2">
    <source>
        <dbReference type="Proteomes" id="UP001066276"/>
    </source>
</evidence>
<dbReference type="PANTHER" id="PTHR21301">
    <property type="entry name" value="REVERSE TRANSCRIPTASE"/>
    <property type="match status" value="1"/>
</dbReference>
<name>A0AAV7NW53_PLEWA</name>
<accession>A0AAV7NW53</accession>
<sequence>MRLHKSFVEREFDNDRHNISGLKPKPTFTPSLAQVGKEVELFESLVEIDIQKILKDPPQLNHNLKIDQRKALEFLKNDPEIIIKPADKGGGIVILNTLDYEKRVEALLSVKEHYQKVPIRRMDTLKREGGLTIDEGITAGRICEEEGRFLKNDNPITPAFYGLPKIHKNVMDPPLRPIVSIVSCIGSVLEPLSKYVELK</sequence>
<gene>
    <name evidence="1" type="ORF">NDU88_007866</name>
</gene>
<organism evidence="1 2">
    <name type="scientific">Pleurodeles waltl</name>
    <name type="common">Iberian ribbed newt</name>
    <dbReference type="NCBI Taxonomy" id="8319"/>
    <lineage>
        <taxon>Eukaryota</taxon>
        <taxon>Metazoa</taxon>
        <taxon>Chordata</taxon>
        <taxon>Craniata</taxon>
        <taxon>Vertebrata</taxon>
        <taxon>Euteleostomi</taxon>
        <taxon>Amphibia</taxon>
        <taxon>Batrachia</taxon>
        <taxon>Caudata</taxon>
        <taxon>Salamandroidea</taxon>
        <taxon>Salamandridae</taxon>
        <taxon>Pleurodelinae</taxon>
        <taxon>Pleurodeles</taxon>
    </lineage>
</organism>
<protein>
    <submittedName>
        <fullName evidence="1">Uncharacterized protein</fullName>
    </submittedName>
</protein>
<evidence type="ECO:0000313" key="1">
    <source>
        <dbReference type="EMBL" id="KAJ1119681.1"/>
    </source>
</evidence>
<comment type="caution">
    <text evidence="1">The sequence shown here is derived from an EMBL/GenBank/DDBJ whole genome shotgun (WGS) entry which is preliminary data.</text>
</comment>
<dbReference type="Proteomes" id="UP001066276">
    <property type="component" value="Chromosome 8"/>
</dbReference>